<protein>
    <submittedName>
        <fullName evidence="1">Uncharacterized protein</fullName>
    </submittedName>
</protein>
<evidence type="ECO:0000313" key="1">
    <source>
        <dbReference type="EMBL" id="MPC55027.1"/>
    </source>
</evidence>
<dbReference type="AlphaFoldDB" id="A0A5B7GCJ0"/>
<keyword evidence="2" id="KW-1185">Reference proteome</keyword>
<accession>A0A5B7GCJ0</accession>
<sequence length="82" mass="8782">MASSLCKWVAALDIQDKALYSIQDALGVEASHHPMQGRDTQGGLVGNSSNMEVEAQATVHCHSQHLDVFLDEECLASKAQAS</sequence>
<reference evidence="1 2" key="1">
    <citation type="submission" date="2019-05" db="EMBL/GenBank/DDBJ databases">
        <title>Another draft genome of Portunus trituberculatus and its Hox gene families provides insights of decapod evolution.</title>
        <authorList>
            <person name="Jeong J.-H."/>
            <person name="Song I."/>
            <person name="Kim S."/>
            <person name="Choi T."/>
            <person name="Kim D."/>
            <person name="Ryu S."/>
            <person name="Kim W."/>
        </authorList>
    </citation>
    <scope>NUCLEOTIDE SEQUENCE [LARGE SCALE GENOMIC DNA]</scope>
    <source>
        <tissue evidence="1">Muscle</tissue>
    </source>
</reference>
<organism evidence="1 2">
    <name type="scientific">Portunus trituberculatus</name>
    <name type="common">Swimming crab</name>
    <name type="synonym">Neptunus trituberculatus</name>
    <dbReference type="NCBI Taxonomy" id="210409"/>
    <lineage>
        <taxon>Eukaryota</taxon>
        <taxon>Metazoa</taxon>
        <taxon>Ecdysozoa</taxon>
        <taxon>Arthropoda</taxon>
        <taxon>Crustacea</taxon>
        <taxon>Multicrustacea</taxon>
        <taxon>Malacostraca</taxon>
        <taxon>Eumalacostraca</taxon>
        <taxon>Eucarida</taxon>
        <taxon>Decapoda</taxon>
        <taxon>Pleocyemata</taxon>
        <taxon>Brachyura</taxon>
        <taxon>Eubrachyura</taxon>
        <taxon>Portunoidea</taxon>
        <taxon>Portunidae</taxon>
        <taxon>Portuninae</taxon>
        <taxon>Portunus</taxon>
    </lineage>
</organism>
<evidence type="ECO:0000313" key="2">
    <source>
        <dbReference type="Proteomes" id="UP000324222"/>
    </source>
</evidence>
<gene>
    <name evidence="1" type="ORF">E2C01_048958</name>
</gene>
<proteinExistence type="predicted"/>
<comment type="caution">
    <text evidence="1">The sequence shown here is derived from an EMBL/GenBank/DDBJ whole genome shotgun (WGS) entry which is preliminary data.</text>
</comment>
<dbReference type="Proteomes" id="UP000324222">
    <property type="component" value="Unassembled WGS sequence"/>
</dbReference>
<name>A0A5B7GCJ0_PORTR</name>
<dbReference type="EMBL" id="VSRR010012830">
    <property type="protein sequence ID" value="MPC55027.1"/>
    <property type="molecule type" value="Genomic_DNA"/>
</dbReference>